<keyword evidence="17" id="KW-0614">Plasmid</keyword>
<dbReference type="InterPro" id="IPR025669">
    <property type="entry name" value="AAA_dom"/>
</dbReference>
<dbReference type="CDD" id="cd05387">
    <property type="entry name" value="BY-kinase"/>
    <property type="match status" value="1"/>
</dbReference>
<evidence type="ECO:0000256" key="13">
    <source>
        <dbReference type="ARBA" id="ARBA00053015"/>
    </source>
</evidence>
<feature type="domain" description="Polysaccharide chain length determinant N-terminal" evidence="15">
    <location>
        <begin position="17"/>
        <end position="104"/>
    </location>
</feature>
<reference evidence="17 18" key="1">
    <citation type="submission" date="2017-05" db="EMBL/GenBank/DDBJ databases">
        <title>The complete genome sequence of Deinococcus ficus isolated from the rhizosphere of the Ficus religiosa L. in Taiwan.</title>
        <authorList>
            <person name="Wu K.-M."/>
            <person name="Liao T.-L."/>
            <person name="Liu Y.-M."/>
            <person name="Young C.-C."/>
            <person name="Tsai S.-F."/>
        </authorList>
    </citation>
    <scope>NUCLEOTIDE SEQUENCE [LARGE SCALE GENOMIC DNA]</scope>
    <source>
        <strain evidence="17 18">CC-FR2-10</strain>
        <plasmid evidence="18">pdfi2</plasmid>
    </source>
</reference>
<evidence type="ECO:0000256" key="1">
    <source>
        <dbReference type="ARBA" id="ARBA00004429"/>
    </source>
</evidence>
<keyword evidence="9" id="KW-0067">ATP-binding</keyword>
<accession>A0A221T217</accession>
<evidence type="ECO:0000256" key="11">
    <source>
        <dbReference type="ARBA" id="ARBA00023136"/>
    </source>
</evidence>
<evidence type="ECO:0000256" key="10">
    <source>
        <dbReference type="ARBA" id="ARBA00022989"/>
    </source>
</evidence>
<keyword evidence="12" id="KW-0829">Tyrosine-protein kinase</keyword>
<evidence type="ECO:0000256" key="4">
    <source>
        <dbReference type="ARBA" id="ARBA00022519"/>
    </source>
</evidence>
<evidence type="ECO:0000256" key="7">
    <source>
        <dbReference type="ARBA" id="ARBA00022741"/>
    </source>
</evidence>
<dbReference type="Pfam" id="PF02706">
    <property type="entry name" value="Wzz"/>
    <property type="match status" value="1"/>
</dbReference>
<keyword evidence="6 14" id="KW-0812">Transmembrane</keyword>
<comment type="similarity">
    <text evidence="2">Belongs to the etk/wzc family.</text>
</comment>
<evidence type="ECO:0000256" key="3">
    <source>
        <dbReference type="ARBA" id="ARBA00022475"/>
    </source>
</evidence>
<dbReference type="SUPFAM" id="SSF52540">
    <property type="entry name" value="P-loop containing nucleoside triphosphate hydrolases"/>
    <property type="match status" value="1"/>
</dbReference>
<keyword evidence="4" id="KW-0997">Cell inner membrane</keyword>
<dbReference type="InterPro" id="IPR005702">
    <property type="entry name" value="Wzc-like_C"/>
</dbReference>
<evidence type="ECO:0000256" key="8">
    <source>
        <dbReference type="ARBA" id="ARBA00022777"/>
    </source>
</evidence>
<dbReference type="KEGG" id="dfc:DFI_17260"/>
<gene>
    <name evidence="17" type="ORF">DFI_17260</name>
</gene>
<dbReference type="InterPro" id="IPR003856">
    <property type="entry name" value="LPS_length_determ_N"/>
</dbReference>
<sequence length="540" mass="57768">MRTADDTLPRTAPVNPNDVDLSKVLSVLKRHWLPLLLIPSLTAGGTYALLNRVPPTYQAGTSIMSGGTSNGNLALNGAIVSATQLPEGAVDSVIHSRALVEQVIGAVQSSSLPPQLKSEIASDLRAELSSGQYRRLQVRTKIDNQQRGVYTLTSTAESPAAARVLANAATQSLLQWDVDRVRIGVTQARRNLQDQLDNLTARLATLPPNSVERDSLVAARGQLLLSLSQATVLEQGAIGSLVRLAEANDPSRPIAPKPLRNAVLAFLLALFATAGSVLLRDSLRRKINAPADLPPGLPILGSVPRLKSRKRSAVLQNDHSGAYEAGGFIRVNVLAKLEGHSHPVIVVTSPGPFNGKSTVTAMMAKALAEGGRRVLLIDLDLHRPTQHEFWPVAGLEWRPLPEAVTTPNAQRSILDAAAHPDQASVLAVAENIDLLPAQAVSRQVVTALNNLNLMQQIRTWAQQYDAVLLDTPPVLALSDALLLGQASDGVVMVASSGETSTQELERAVDAFTATQGRLLGVILNKVPRSSEGYAYYSYRR</sequence>
<comment type="catalytic activity">
    <reaction evidence="13">
        <text>L-tyrosyl-[protein] + ATP = O-phospho-L-tyrosyl-[protein] + ADP + H(+)</text>
        <dbReference type="Rhea" id="RHEA:10596"/>
        <dbReference type="Rhea" id="RHEA-COMP:10136"/>
        <dbReference type="Rhea" id="RHEA-COMP:20101"/>
        <dbReference type="ChEBI" id="CHEBI:15378"/>
        <dbReference type="ChEBI" id="CHEBI:30616"/>
        <dbReference type="ChEBI" id="CHEBI:46858"/>
        <dbReference type="ChEBI" id="CHEBI:61978"/>
        <dbReference type="ChEBI" id="CHEBI:456216"/>
    </reaction>
</comment>
<evidence type="ECO:0000256" key="6">
    <source>
        <dbReference type="ARBA" id="ARBA00022692"/>
    </source>
</evidence>
<dbReference type="InterPro" id="IPR027417">
    <property type="entry name" value="P-loop_NTPase"/>
</dbReference>
<dbReference type="GO" id="GO:0005886">
    <property type="term" value="C:plasma membrane"/>
    <property type="evidence" value="ECO:0007669"/>
    <property type="project" value="UniProtKB-SubCell"/>
</dbReference>
<proteinExistence type="inferred from homology"/>
<keyword evidence="7" id="KW-0547">Nucleotide-binding</keyword>
<keyword evidence="11 14" id="KW-0472">Membrane</keyword>
<evidence type="ECO:0000313" key="18">
    <source>
        <dbReference type="Proteomes" id="UP000259030"/>
    </source>
</evidence>
<dbReference type="Proteomes" id="UP000259030">
    <property type="component" value="Plasmid pDFI2"/>
</dbReference>
<protein>
    <submittedName>
        <fullName evidence="17">Uncharacterized protein</fullName>
    </submittedName>
</protein>
<organism evidence="17 18">
    <name type="scientific">Deinococcus ficus</name>
    <dbReference type="NCBI Taxonomy" id="317577"/>
    <lineage>
        <taxon>Bacteria</taxon>
        <taxon>Thermotogati</taxon>
        <taxon>Deinococcota</taxon>
        <taxon>Deinococci</taxon>
        <taxon>Deinococcales</taxon>
        <taxon>Deinococcaceae</taxon>
        <taxon>Deinococcus</taxon>
    </lineage>
</organism>
<dbReference type="Gene3D" id="3.40.50.300">
    <property type="entry name" value="P-loop containing nucleotide triphosphate hydrolases"/>
    <property type="match status" value="1"/>
</dbReference>
<evidence type="ECO:0000313" key="17">
    <source>
        <dbReference type="EMBL" id="ASN82935.1"/>
    </source>
</evidence>
<evidence type="ECO:0000256" key="14">
    <source>
        <dbReference type="SAM" id="Phobius"/>
    </source>
</evidence>
<evidence type="ECO:0000256" key="12">
    <source>
        <dbReference type="ARBA" id="ARBA00023137"/>
    </source>
</evidence>
<feature type="transmembrane region" description="Helical" evidence="14">
    <location>
        <begin position="262"/>
        <end position="279"/>
    </location>
</feature>
<dbReference type="Pfam" id="PF13614">
    <property type="entry name" value="AAA_31"/>
    <property type="match status" value="1"/>
</dbReference>
<keyword evidence="5" id="KW-0808">Transferase</keyword>
<keyword evidence="10 14" id="KW-1133">Transmembrane helix</keyword>
<evidence type="ECO:0000259" key="15">
    <source>
        <dbReference type="Pfam" id="PF02706"/>
    </source>
</evidence>
<dbReference type="PANTHER" id="PTHR32309">
    <property type="entry name" value="TYROSINE-PROTEIN KINASE"/>
    <property type="match status" value="1"/>
</dbReference>
<evidence type="ECO:0000259" key="16">
    <source>
        <dbReference type="Pfam" id="PF13614"/>
    </source>
</evidence>
<keyword evidence="3" id="KW-1003">Cell membrane</keyword>
<dbReference type="RefSeq" id="WP_051307575.1">
    <property type="nucleotide sequence ID" value="NZ_CP021083.1"/>
</dbReference>
<geneLocation type="plasmid" evidence="18">
    <name>pdfi2</name>
</geneLocation>
<keyword evidence="18" id="KW-1185">Reference proteome</keyword>
<dbReference type="PANTHER" id="PTHR32309:SF31">
    <property type="entry name" value="CAPSULAR EXOPOLYSACCHARIDE FAMILY"/>
    <property type="match status" value="1"/>
</dbReference>
<dbReference type="EMBL" id="CP021083">
    <property type="protein sequence ID" value="ASN82935.1"/>
    <property type="molecule type" value="Genomic_DNA"/>
</dbReference>
<dbReference type="AlphaFoldDB" id="A0A221T217"/>
<evidence type="ECO:0000256" key="9">
    <source>
        <dbReference type="ARBA" id="ARBA00022840"/>
    </source>
</evidence>
<comment type="subcellular location">
    <subcellularLocation>
        <location evidence="1">Cell inner membrane</location>
        <topology evidence="1">Multi-pass membrane protein</topology>
    </subcellularLocation>
</comment>
<dbReference type="InterPro" id="IPR050445">
    <property type="entry name" value="Bact_polysacc_biosynth/exp"/>
</dbReference>
<evidence type="ECO:0000256" key="2">
    <source>
        <dbReference type="ARBA" id="ARBA00008883"/>
    </source>
</evidence>
<feature type="domain" description="AAA" evidence="16">
    <location>
        <begin position="355"/>
        <end position="508"/>
    </location>
</feature>
<name>A0A221T217_9DEIO</name>
<keyword evidence="8" id="KW-0418">Kinase</keyword>
<evidence type="ECO:0000256" key="5">
    <source>
        <dbReference type="ARBA" id="ARBA00022679"/>
    </source>
</evidence>